<name>A0ABT5X9V0_9EURY</name>
<evidence type="ECO:0000256" key="1">
    <source>
        <dbReference type="SAM" id="Phobius"/>
    </source>
</evidence>
<proteinExistence type="predicted"/>
<dbReference type="Proteomes" id="UP001220010">
    <property type="component" value="Unassembled WGS sequence"/>
</dbReference>
<accession>A0ABT5X9V0</accession>
<gene>
    <name evidence="2" type="ORF">P0O15_09945</name>
</gene>
<dbReference type="EMBL" id="JARFPK010000042">
    <property type="protein sequence ID" value="MDF0591480.1"/>
    <property type="molecule type" value="Genomic_DNA"/>
</dbReference>
<keyword evidence="1" id="KW-0472">Membrane</keyword>
<protein>
    <submittedName>
        <fullName evidence="2">Uncharacterized protein</fullName>
    </submittedName>
</protein>
<evidence type="ECO:0000313" key="2">
    <source>
        <dbReference type="EMBL" id="MDF0591480.1"/>
    </source>
</evidence>
<reference evidence="2 3" key="1">
    <citation type="submission" date="2023-03" db="EMBL/GenBank/DDBJ databases">
        <title>WGS of Methanotrichaceae archaeon Mx.</title>
        <authorList>
            <person name="Sorokin D.Y."/>
            <person name="Merkel A.Y."/>
        </authorList>
    </citation>
    <scope>NUCLEOTIDE SEQUENCE [LARGE SCALE GENOMIC DNA]</scope>
    <source>
        <strain evidence="2 3">Mx</strain>
    </source>
</reference>
<keyword evidence="3" id="KW-1185">Reference proteome</keyword>
<feature type="transmembrane region" description="Helical" evidence="1">
    <location>
        <begin position="20"/>
        <end position="53"/>
    </location>
</feature>
<keyword evidence="1" id="KW-1133">Transmembrane helix</keyword>
<keyword evidence="1" id="KW-0812">Transmembrane</keyword>
<evidence type="ECO:0000313" key="3">
    <source>
        <dbReference type="Proteomes" id="UP001220010"/>
    </source>
</evidence>
<sequence>MTYQIPVRAGGSGSLAKNALLLVLAFIVAVLLWNVIGFLAGVVIFALVVYVVYLVLRRHI</sequence>
<dbReference type="RefSeq" id="WP_316967213.1">
    <property type="nucleotide sequence ID" value="NZ_JARFPK010000042.1"/>
</dbReference>
<organism evidence="2 3">
    <name type="scientific">Candidatus Methanocrinis natronophilus</name>
    <dbReference type="NCBI Taxonomy" id="3033396"/>
    <lineage>
        <taxon>Archaea</taxon>
        <taxon>Methanobacteriati</taxon>
        <taxon>Methanobacteriota</taxon>
        <taxon>Stenosarchaea group</taxon>
        <taxon>Methanomicrobia</taxon>
        <taxon>Methanotrichales</taxon>
        <taxon>Methanotrichaceae</taxon>
        <taxon>Methanocrinis</taxon>
    </lineage>
</organism>
<comment type="caution">
    <text evidence="2">The sequence shown here is derived from an EMBL/GenBank/DDBJ whole genome shotgun (WGS) entry which is preliminary data.</text>
</comment>